<accession>A0A1N7M934</accession>
<evidence type="ECO:0000256" key="7">
    <source>
        <dbReference type="ARBA" id="ARBA00022989"/>
    </source>
</evidence>
<dbReference type="GO" id="GO:0006744">
    <property type="term" value="P:ubiquinone biosynthetic process"/>
    <property type="evidence" value="ECO:0007669"/>
    <property type="project" value="UniProtKB-UniPathway"/>
</dbReference>
<dbReference type="PANTHER" id="PTHR10566:SF113">
    <property type="entry name" value="PROTEIN ACTIVITY OF BC1 COMPLEX KINASE 7, CHLOROPLASTIC"/>
    <property type="match status" value="1"/>
</dbReference>
<dbReference type="Proteomes" id="UP000186098">
    <property type="component" value="Unassembled WGS sequence"/>
</dbReference>
<evidence type="ECO:0000256" key="5">
    <source>
        <dbReference type="ARBA" id="ARBA00022688"/>
    </source>
</evidence>
<evidence type="ECO:0000256" key="6">
    <source>
        <dbReference type="ARBA" id="ARBA00022692"/>
    </source>
</evidence>
<evidence type="ECO:0000313" key="10">
    <source>
        <dbReference type="EMBL" id="SIS82636.1"/>
    </source>
</evidence>
<dbReference type="OrthoDB" id="9795390at2"/>
<keyword evidence="7" id="KW-1133">Transmembrane helix</keyword>
<keyword evidence="4" id="KW-0997">Cell inner membrane</keyword>
<dbReference type="InterPro" id="IPR050154">
    <property type="entry name" value="UbiB_kinase"/>
</dbReference>
<dbReference type="SUPFAM" id="SSF56112">
    <property type="entry name" value="Protein kinase-like (PK-like)"/>
    <property type="match status" value="1"/>
</dbReference>
<proteinExistence type="inferred from homology"/>
<evidence type="ECO:0000256" key="4">
    <source>
        <dbReference type="ARBA" id="ARBA00022519"/>
    </source>
</evidence>
<gene>
    <name evidence="10" type="ORF">SAMN05421795_10683</name>
</gene>
<dbReference type="Pfam" id="PF03109">
    <property type="entry name" value="ABC1"/>
    <property type="match status" value="1"/>
</dbReference>
<dbReference type="InterPro" id="IPR004147">
    <property type="entry name" value="ABC1_dom"/>
</dbReference>
<evidence type="ECO:0000256" key="3">
    <source>
        <dbReference type="ARBA" id="ARBA00022475"/>
    </source>
</evidence>
<dbReference type="PANTHER" id="PTHR10566">
    <property type="entry name" value="CHAPERONE-ACTIVITY OF BC1 COMPLEX CABC1 -RELATED"/>
    <property type="match status" value="1"/>
</dbReference>
<reference evidence="11" key="1">
    <citation type="submission" date="2017-01" db="EMBL/GenBank/DDBJ databases">
        <authorList>
            <person name="Varghese N."/>
            <person name="Submissions S."/>
        </authorList>
    </citation>
    <scope>NUCLEOTIDE SEQUENCE [LARGE SCALE GENOMIC DNA]</scope>
    <source>
        <strain evidence="11">DSM 18714</strain>
    </source>
</reference>
<dbReference type="InterPro" id="IPR011009">
    <property type="entry name" value="Kinase-like_dom_sf"/>
</dbReference>
<organism evidence="10 11">
    <name type="scientific">Phaeovulum vinaykumarii</name>
    <dbReference type="NCBI Taxonomy" id="407234"/>
    <lineage>
        <taxon>Bacteria</taxon>
        <taxon>Pseudomonadati</taxon>
        <taxon>Pseudomonadota</taxon>
        <taxon>Alphaproteobacteria</taxon>
        <taxon>Rhodobacterales</taxon>
        <taxon>Paracoccaceae</taxon>
        <taxon>Phaeovulum</taxon>
    </lineage>
</organism>
<protein>
    <submittedName>
        <fullName evidence="10">2-octaprenylphenol hydroxylase</fullName>
    </submittedName>
</protein>
<keyword evidence="11" id="KW-1185">Reference proteome</keyword>
<dbReference type="STRING" id="407234.SAMN05421795_10683"/>
<keyword evidence="3" id="KW-1003">Cell membrane</keyword>
<sequence>MRGPHNVWRLIRTGATFERTGAMKVALEAMEAPARLRLAARVVGWPFRWLGIRGDENLPPVTRAITALGPAYIKFGQIMSTRPDVVGVELADQLRVLQDKLPPFSVAEAKTQILEEIGVPVEVAFSEFSEPIAAASIAQVHRARRADTGEEVAVKVLRPGVERAFRRDLDAFNFLANLIEFFLPGSRRLRPTEVVSHFASVVEGELDLRIEAAAALEFAANTARDKGFDVPRPHLDLSAKRVMTMTWVTGAPLGDVPALVAAGHDPHELGERVLSLFLSHALRDGYFHADMHQGNMKVAPNGDIVAYDFGIMGQIDEYTRRVYAEILMGFIRRDYRRVAEVHFEAGYVPRDRSVEDFARALRSVGEPIFGMQAEQISMARLLAYLFEVTERFGMATRTELILLQRTMVVVEGVARSLNSSVNMWDIAKPVVEDYIRENLGPKAVARDMARTARVFGRYGSRMPEIVETLLERQLEQPEPPPPPSKLRDVGLVATGGGLVALGVLLAGLL</sequence>
<evidence type="ECO:0000256" key="1">
    <source>
        <dbReference type="ARBA" id="ARBA00005020"/>
    </source>
</evidence>
<evidence type="ECO:0000256" key="8">
    <source>
        <dbReference type="ARBA" id="ARBA00023136"/>
    </source>
</evidence>
<evidence type="ECO:0000259" key="9">
    <source>
        <dbReference type="Pfam" id="PF03109"/>
    </source>
</evidence>
<keyword evidence="6" id="KW-0812">Transmembrane</keyword>
<keyword evidence="5" id="KW-0831">Ubiquinone biosynthesis</keyword>
<dbReference type="AlphaFoldDB" id="A0A1N7M934"/>
<name>A0A1N7M934_9RHOB</name>
<dbReference type="EMBL" id="FTOM01000006">
    <property type="protein sequence ID" value="SIS82636.1"/>
    <property type="molecule type" value="Genomic_DNA"/>
</dbReference>
<keyword evidence="8" id="KW-0472">Membrane</keyword>
<dbReference type="NCBIfam" id="TIGR01982">
    <property type="entry name" value="UbiB"/>
    <property type="match status" value="1"/>
</dbReference>
<comment type="pathway">
    <text evidence="1">Cofactor biosynthesis; ubiquinone biosynthesis [regulation].</text>
</comment>
<evidence type="ECO:0000313" key="11">
    <source>
        <dbReference type="Proteomes" id="UP000186098"/>
    </source>
</evidence>
<dbReference type="InterPro" id="IPR010232">
    <property type="entry name" value="UbiB"/>
</dbReference>
<comment type="similarity">
    <text evidence="2">Belongs to the protein kinase superfamily. ADCK protein kinase family.</text>
</comment>
<feature type="domain" description="ABC1 atypical kinase-like" evidence="9">
    <location>
        <begin position="97"/>
        <end position="342"/>
    </location>
</feature>
<dbReference type="RefSeq" id="WP_076366442.1">
    <property type="nucleotide sequence ID" value="NZ_FTOM01000006.1"/>
</dbReference>
<evidence type="ECO:0000256" key="2">
    <source>
        <dbReference type="ARBA" id="ARBA00009670"/>
    </source>
</evidence>
<dbReference type="UniPathway" id="UPA00232"/>